<dbReference type="PRINTS" id="PR00081">
    <property type="entry name" value="GDHRDH"/>
</dbReference>
<evidence type="ECO:0000313" key="4">
    <source>
        <dbReference type="EMBL" id="TLQ40105.1"/>
    </source>
</evidence>
<dbReference type="PANTHER" id="PTHR48107">
    <property type="entry name" value="NADPH-DEPENDENT ALDEHYDE REDUCTASE-LIKE PROTEIN, CHLOROPLASTIC-RELATED"/>
    <property type="match status" value="1"/>
</dbReference>
<evidence type="ECO:0000256" key="2">
    <source>
        <dbReference type="ARBA" id="ARBA00023002"/>
    </source>
</evidence>
<protein>
    <submittedName>
        <fullName evidence="4">SDR family oxidoreductase</fullName>
    </submittedName>
</protein>
<dbReference type="RefSeq" id="WP_138405118.1">
    <property type="nucleotide sequence ID" value="NZ_VBSP01000038.1"/>
</dbReference>
<gene>
    <name evidence="4" type="ORF">FEZ33_09345</name>
</gene>
<dbReference type="EMBL" id="VBSP01000038">
    <property type="protein sequence ID" value="TLQ40105.1"/>
    <property type="molecule type" value="Genomic_DNA"/>
</dbReference>
<organism evidence="4 5">
    <name type="scientific">Ruoffia tabacinasalis</name>
    <dbReference type="NCBI Taxonomy" id="87458"/>
    <lineage>
        <taxon>Bacteria</taxon>
        <taxon>Bacillati</taxon>
        <taxon>Bacillota</taxon>
        <taxon>Bacilli</taxon>
        <taxon>Lactobacillales</taxon>
        <taxon>Aerococcaceae</taxon>
        <taxon>Ruoffia</taxon>
    </lineage>
</organism>
<dbReference type="InterPro" id="IPR002347">
    <property type="entry name" value="SDR_fam"/>
</dbReference>
<name>A0A5R9DVH6_9LACT</name>
<dbReference type="SUPFAM" id="SSF51735">
    <property type="entry name" value="NAD(P)-binding Rossmann-fold domains"/>
    <property type="match status" value="1"/>
</dbReference>
<dbReference type="GO" id="GO:0016614">
    <property type="term" value="F:oxidoreductase activity, acting on CH-OH group of donors"/>
    <property type="evidence" value="ECO:0007669"/>
    <property type="project" value="UniProtKB-ARBA"/>
</dbReference>
<dbReference type="PROSITE" id="PS00061">
    <property type="entry name" value="ADH_SHORT"/>
    <property type="match status" value="1"/>
</dbReference>
<dbReference type="OrthoDB" id="9805904at2"/>
<dbReference type="Gene3D" id="3.40.50.720">
    <property type="entry name" value="NAD(P)-binding Rossmann-like Domain"/>
    <property type="match status" value="1"/>
</dbReference>
<proteinExistence type="inferred from homology"/>
<dbReference type="Pfam" id="PF13561">
    <property type="entry name" value="adh_short_C2"/>
    <property type="match status" value="1"/>
</dbReference>
<dbReference type="Proteomes" id="UP000306420">
    <property type="component" value="Unassembled WGS sequence"/>
</dbReference>
<evidence type="ECO:0000313" key="5">
    <source>
        <dbReference type="Proteomes" id="UP000306420"/>
    </source>
</evidence>
<accession>A0A5R9DVH6</accession>
<feature type="compositionally biased region" description="Basic and acidic residues" evidence="3">
    <location>
        <begin position="7"/>
        <end position="26"/>
    </location>
</feature>
<dbReference type="InterPro" id="IPR020904">
    <property type="entry name" value="Sc_DH/Rdtase_CS"/>
</dbReference>
<comment type="similarity">
    <text evidence="1">Belongs to the short-chain dehydrogenases/reductases (SDR) family.</text>
</comment>
<sequence>MTNNNIEDPRTKYYTDGFSEKNEDVAKSPALQKDMKPVPDCGEESYKGKGRLEGRHALITGADSGIGRAAAIAFAREGADVAFQYFPGEEPDAEEVRELIEAEGRKALLIPGDLREEGVATELINKTVEEFGEIDILVLNSGQQIAQAKLSDLSMKQVNDTFKVNIISMFEAVKAAEKHLKAGSSIITTTSVQATNPSASLLDYAATKGAISNFTVGMSKYFGKKGVRVNSVAPGPIWTPLQLDDGKLEGDLETFGQTETLERAGQPVELAPVYVFLASEEASYVTGQIYGVTGGQDISL</sequence>
<dbReference type="PANTHER" id="PTHR48107:SF16">
    <property type="entry name" value="NADPH-DEPENDENT ALDEHYDE REDUCTASE 1, CHLOROPLASTIC"/>
    <property type="match status" value="1"/>
</dbReference>
<comment type="caution">
    <text evidence="4">The sequence shown here is derived from an EMBL/GenBank/DDBJ whole genome shotgun (WGS) entry which is preliminary data.</text>
</comment>
<evidence type="ECO:0000256" key="3">
    <source>
        <dbReference type="SAM" id="MobiDB-lite"/>
    </source>
</evidence>
<evidence type="ECO:0000256" key="1">
    <source>
        <dbReference type="ARBA" id="ARBA00006484"/>
    </source>
</evidence>
<dbReference type="FunFam" id="3.40.50.720:FF:000097">
    <property type="entry name" value="SDR family oxidoreductase"/>
    <property type="match status" value="1"/>
</dbReference>
<reference evidence="4 5" key="1">
    <citation type="submission" date="2019-05" db="EMBL/GenBank/DDBJ databases">
        <title>The metagenome of a microbial culture collection derived from dairy environment covers the genomic content of the human microbiome.</title>
        <authorList>
            <person name="Roder T."/>
            <person name="Wuthrich D."/>
            <person name="Sattari Z."/>
            <person name="Von Ah U."/>
            <person name="Bar C."/>
            <person name="Ronchi F."/>
            <person name="Macpherson A.J."/>
            <person name="Ganal-Vonarburg S.C."/>
            <person name="Bruggmann R."/>
            <person name="Vergeres G."/>
        </authorList>
    </citation>
    <scope>NUCLEOTIDE SEQUENCE [LARGE SCALE GENOMIC DNA]</scope>
    <source>
        <strain evidence="4 5">FAM 24227</strain>
    </source>
</reference>
<feature type="region of interest" description="Disordered" evidence="3">
    <location>
        <begin position="1"/>
        <end position="28"/>
    </location>
</feature>
<keyword evidence="2" id="KW-0560">Oxidoreductase</keyword>
<dbReference type="AlphaFoldDB" id="A0A5R9DVH6"/>
<dbReference type="InterPro" id="IPR036291">
    <property type="entry name" value="NAD(P)-bd_dom_sf"/>
</dbReference>